<comment type="caution">
    <text evidence="3">The sequence shown here is derived from an EMBL/GenBank/DDBJ whole genome shotgun (WGS) entry which is preliminary data.</text>
</comment>
<feature type="domain" description="GmrSD restriction endonucleases N-terminal" evidence="1">
    <location>
        <begin position="13"/>
        <end position="233"/>
    </location>
</feature>
<evidence type="ECO:0000313" key="3">
    <source>
        <dbReference type="EMBL" id="KKM94397.1"/>
    </source>
</evidence>
<name>A0A0F9PMC2_9ZZZZ</name>
<gene>
    <name evidence="3" type="ORF">LCGC14_1198720</name>
</gene>
<dbReference type="Pfam" id="PF03235">
    <property type="entry name" value="GmrSD_N"/>
    <property type="match status" value="1"/>
</dbReference>
<accession>A0A0F9PMC2</accession>
<dbReference type="EMBL" id="LAZR01006144">
    <property type="protein sequence ID" value="KKM94397.1"/>
    <property type="molecule type" value="Genomic_DNA"/>
</dbReference>
<evidence type="ECO:0000259" key="2">
    <source>
        <dbReference type="Pfam" id="PF07510"/>
    </source>
</evidence>
<dbReference type="PANTHER" id="PTHR35149:SF2">
    <property type="entry name" value="DUF262 DOMAIN-CONTAINING PROTEIN"/>
    <property type="match status" value="1"/>
</dbReference>
<dbReference type="AlphaFoldDB" id="A0A0F9PMC2"/>
<dbReference type="PANTHER" id="PTHR35149">
    <property type="entry name" value="SLL5132 PROTEIN"/>
    <property type="match status" value="1"/>
</dbReference>
<evidence type="ECO:0000259" key="1">
    <source>
        <dbReference type="Pfam" id="PF03235"/>
    </source>
</evidence>
<reference evidence="3" key="1">
    <citation type="journal article" date="2015" name="Nature">
        <title>Complex archaea that bridge the gap between prokaryotes and eukaryotes.</title>
        <authorList>
            <person name="Spang A."/>
            <person name="Saw J.H."/>
            <person name="Jorgensen S.L."/>
            <person name="Zaremba-Niedzwiedzka K."/>
            <person name="Martijn J."/>
            <person name="Lind A.E."/>
            <person name="van Eijk R."/>
            <person name="Schleper C."/>
            <person name="Guy L."/>
            <person name="Ettema T.J."/>
        </authorList>
    </citation>
    <scope>NUCLEOTIDE SEQUENCE</scope>
</reference>
<dbReference type="InterPro" id="IPR004919">
    <property type="entry name" value="GmrSD_N"/>
</dbReference>
<proteinExistence type="predicted"/>
<evidence type="ECO:0008006" key="4">
    <source>
        <dbReference type="Google" id="ProtNLM"/>
    </source>
</evidence>
<dbReference type="InterPro" id="IPR011089">
    <property type="entry name" value="GmrSD_C"/>
</dbReference>
<dbReference type="Pfam" id="PF07510">
    <property type="entry name" value="GmrSD_C"/>
    <property type="match status" value="1"/>
</dbReference>
<feature type="domain" description="GmrSD restriction endonucleases C-terminal" evidence="2">
    <location>
        <begin position="441"/>
        <end position="560"/>
    </location>
</feature>
<organism evidence="3">
    <name type="scientific">marine sediment metagenome</name>
    <dbReference type="NCBI Taxonomy" id="412755"/>
    <lineage>
        <taxon>unclassified sequences</taxon>
        <taxon>metagenomes</taxon>
        <taxon>ecological metagenomes</taxon>
    </lineage>
</organism>
<protein>
    <recommendedName>
        <fullName evidence="4">DUF262 domain-containing protein</fullName>
    </recommendedName>
</protein>
<sequence>MIEPVIKPESKTIKQLLGDVKYSIDYYQREYKWKEAHIQELIDDLDSKFELYYDKTHERKNVNKYGRYFLGTIILTKEGGINYIIDGQQRLTSFTLLLIYLRNLQIELRHVEKVDVNQLIYSEDFGEKSYNIKDPYDSDREECIDALYRNKDYDPIGKSESVNNMIDRYRDIEKSFPDSRKDKSLPYFIDWYLQKVHVVQITTYSKDEAYTIFETTNDRGLRLSQTEMLKGYVLTKIDNEKDREEANKFWKRRIQKLKELDNKDSDLKFFHAWFRAKYAQTIRIGKKGSTNKDFERIASESHKWVRENDEKWGLKKSNNFKEFILKNFDKFSQIYLDLWNYAENFREEYEYIYYNALNHFTLQYPLILASIKLTDDKETIKKKIQIISAYIDILIARRIAKRRTLAYSSIKYTMFNLMKEIRDLSLIELAAEINKKIDDMEENFDDILNFSLRNRNKFKVRYLLARITYCIEKETGLKSNFEDYISYKIKDPFEIEHIWANKYERYKDDFSNEREFEEYRDRLGGLLLLPKSFNQSYGKDPYKDKLVHYFSQNLLAKSLHERCYERNPSFLKFKNRNAIPFKAHPQFKKDDLDIRQKLYRKICEYIWDPSRIDKILADK</sequence>